<dbReference type="PANTHER" id="PTHR43119:SF1">
    <property type="entry name" value="ABC TRANSPORTER DOMAIN-CONTAINING PROTEIN"/>
    <property type="match status" value="1"/>
</dbReference>
<evidence type="ECO:0000256" key="1">
    <source>
        <dbReference type="ARBA" id="ARBA00022475"/>
    </source>
</evidence>
<dbReference type="AlphaFoldDB" id="A0A1W6YP44"/>
<dbReference type="InterPro" id="IPR003439">
    <property type="entry name" value="ABC_transporter-like_ATP-bd"/>
</dbReference>
<protein>
    <submittedName>
        <fullName evidence="5">ATP-binding protein</fullName>
    </submittedName>
</protein>
<keyword evidence="2" id="KW-0547">Nucleotide-binding</keyword>
<evidence type="ECO:0000313" key="5">
    <source>
        <dbReference type="EMBL" id="ARP82860.1"/>
    </source>
</evidence>
<dbReference type="CDD" id="cd00267">
    <property type="entry name" value="ABC_ATPase"/>
    <property type="match status" value="1"/>
</dbReference>
<organism evidence="5 6">
    <name type="scientific">Bordetella genomosp. 8</name>
    <dbReference type="NCBI Taxonomy" id="1416806"/>
    <lineage>
        <taxon>Bacteria</taxon>
        <taxon>Pseudomonadati</taxon>
        <taxon>Pseudomonadota</taxon>
        <taxon>Betaproteobacteria</taxon>
        <taxon>Burkholderiales</taxon>
        <taxon>Alcaligenaceae</taxon>
        <taxon>Bordetella</taxon>
    </lineage>
</organism>
<reference evidence="5 6" key="1">
    <citation type="submission" date="2017-05" db="EMBL/GenBank/DDBJ databases">
        <title>Complete and WGS of Bordetella genogroups.</title>
        <authorList>
            <person name="Spilker T."/>
            <person name="LiPuma J."/>
        </authorList>
    </citation>
    <scope>NUCLEOTIDE SEQUENCE [LARGE SCALE GENOMIC DNA]</scope>
    <source>
        <strain evidence="5 6">AU19157</strain>
    </source>
</reference>
<dbReference type="STRING" id="1416806.CAL12_19935"/>
<dbReference type="GO" id="GO:0016887">
    <property type="term" value="F:ATP hydrolysis activity"/>
    <property type="evidence" value="ECO:0007669"/>
    <property type="project" value="InterPro"/>
</dbReference>
<gene>
    <name evidence="5" type="ORF">CAL12_19935</name>
</gene>
<evidence type="ECO:0000259" key="4">
    <source>
        <dbReference type="PROSITE" id="PS50893"/>
    </source>
</evidence>
<dbReference type="EMBL" id="CP021108">
    <property type="protein sequence ID" value="ARP82860.1"/>
    <property type="molecule type" value="Genomic_DNA"/>
</dbReference>
<dbReference type="KEGG" id="bgv:CAL12_19935"/>
<dbReference type="RefSeq" id="WP_086066214.1">
    <property type="nucleotide sequence ID" value="NZ_CP021108.1"/>
</dbReference>
<evidence type="ECO:0000313" key="6">
    <source>
        <dbReference type="Proteomes" id="UP000194151"/>
    </source>
</evidence>
<keyword evidence="3 5" id="KW-0067">ATP-binding</keyword>
<dbReference type="InterPro" id="IPR027417">
    <property type="entry name" value="P-loop_NTPase"/>
</dbReference>
<dbReference type="GO" id="GO:0005524">
    <property type="term" value="F:ATP binding"/>
    <property type="evidence" value="ECO:0007669"/>
    <property type="project" value="UniProtKB-KW"/>
</dbReference>
<sequence length="199" mass="21998">MSLLTLDRLSSARLSPVSLKCQPGECHAILGPSGSGKSVLLRLIADLDPGDGEASLRGVPRSRMSGPQWRREVVYCQAEAGWWHERVAEHFPDREAATAAMSRLGLAAGKLDAMVHELSTGERQRLGLIRALLLRPSVLLLDEPTASLDAQSTMQVEQEMRRCLQDGRAVLLVTHSAEQAERMATHSWRMEQGRLERRA</sequence>
<name>A0A1W6YP44_9BORD</name>
<keyword evidence="1" id="KW-0472">Membrane</keyword>
<accession>A0A1W6YP44</accession>
<dbReference type="Pfam" id="PF00005">
    <property type="entry name" value="ABC_tran"/>
    <property type="match status" value="1"/>
</dbReference>
<dbReference type="SUPFAM" id="SSF52540">
    <property type="entry name" value="P-loop containing nucleoside triphosphate hydrolases"/>
    <property type="match status" value="1"/>
</dbReference>
<feature type="domain" description="ABC transporter" evidence="4">
    <location>
        <begin position="1"/>
        <end position="199"/>
    </location>
</feature>
<dbReference type="Gene3D" id="3.40.50.300">
    <property type="entry name" value="P-loop containing nucleotide triphosphate hydrolases"/>
    <property type="match status" value="1"/>
</dbReference>
<dbReference type="PANTHER" id="PTHR43119">
    <property type="entry name" value="ABC TRANSPORT PROTEIN ATP-BINDING COMPONENT-RELATED"/>
    <property type="match status" value="1"/>
</dbReference>
<keyword evidence="1" id="KW-1003">Cell membrane</keyword>
<dbReference type="SMART" id="SM00382">
    <property type="entry name" value="AAA"/>
    <property type="match status" value="1"/>
</dbReference>
<keyword evidence="6" id="KW-1185">Reference proteome</keyword>
<evidence type="ECO:0000256" key="3">
    <source>
        <dbReference type="ARBA" id="ARBA00022840"/>
    </source>
</evidence>
<evidence type="ECO:0000256" key="2">
    <source>
        <dbReference type="ARBA" id="ARBA00022741"/>
    </source>
</evidence>
<dbReference type="InterPro" id="IPR003593">
    <property type="entry name" value="AAA+_ATPase"/>
</dbReference>
<dbReference type="Proteomes" id="UP000194151">
    <property type="component" value="Chromosome"/>
</dbReference>
<proteinExistence type="predicted"/>
<dbReference type="OrthoDB" id="4408248at2"/>
<dbReference type="PROSITE" id="PS50893">
    <property type="entry name" value="ABC_TRANSPORTER_2"/>
    <property type="match status" value="1"/>
</dbReference>